<dbReference type="PANTHER" id="PTHR33050">
    <property type="entry name" value="REVERSE TRANSCRIPTASE DOMAIN-CONTAINING PROTEIN"/>
    <property type="match status" value="1"/>
</dbReference>
<feature type="transmembrane region" description="Helical" evidence="1">
    <location>
        <begin position="76"/>
        <end position="96"/>
    </location>
</feature>
<evidence type="ECO:0000313" key="3">
    <source>
        <dbReference type="Proteomes" id="UP001347796"/>
    </source>
</evidence>
<proteinExistence type="predicted"/>
<evidence type="ECO:0008006" key="4">
    <source>
        <dbReference type="Google" id="ProtNLM"/>
    </source>
</evidence>
<feature type="transmembrane region" description="Helical" evidence="1">
    <location>
        <begin position="39"/>
        <end position="55"/>
    </location>
</feature>
<keyword evidence="1" id="KW-0472">Membrane</keyword>
<accession>A0AAN8PCL6</accession>
<organism evidence="2 3">
    <name type="scientific">Patella caerulea</name>
    <name type="common">Rayed Mediterranean limpet</name>
    <dbReference type="NCBI Taxonomy" id="87958"/>
    <lineage>
        <taxon>Eukaryota</taxon>
        <taxon>Metazoa</taxon>
        <taxon>Spiralia</taxon>
        <taxon>Lophotrochozoa</taxon>
        <taxon>Mollusca</taxon>
        <taxon>Gastropoda</taxon>
        <taxon>Patellogastropoda</taxon>
        <taxon>Patelloidea</taxon>
        <taxon>Patellidae</taxon>
        <taxon>Patella</taxon>
    </lineage>
</organism>
<evidence type="ECO:0000256" key="1">
    <source>
        <dbReference type="SAM" id="Phobius"/>
    </source>
</evidence>
<dbReference type="SUPFAM" id="SSF56672">
    <property type="entry name" value="DNA/RNA polymerases"/>
    <property type="match status" value="1"/>
</dbReference>
<dbReference type="PANTHER" id="PTHR33050:SF7">
    <property type="entry name" value="RIBONUCLEASE H"/>
    <property type="match status" value="1"/>
</dbReference>
<dbReference type="Proteomes" id="UP001347796">
    <property type="component" value="Unassembled WGS sequence"/>
</dbReference>
<dbReference type="InterPro" id="IPR052055">
    <property type="entry name" value="Hepadnavirus_pol/RT"/>
</dbReference>
<dbReference type="AlphaFoldDB" id="A0AAN8PCL6"/>
<protein>
    <recommendedName>
        <fullName evidence="4">Reverse transcriptase</fullName>
    </recommendedName>
</protein>
<keyword evidence="3" id="KW-1185">Reference proteome</keyword>
<gene>
    <name evidence="2" type="ORF">SNE40_014292</name>
</gene>
<dbReference type="EMBL" id="JAZGQO010000010">
    <property type="protein sequence ID" value="KAK6175917.1"/>
    <property type="molecule type" value="Genomic_DNA"/>
</dbReference>
<dbReference type="InterPro" id="IPR043502">
    <property type="entry name" value="DNA/RNA_pol_sf"/>
</dbReference>
<evidence type="ECO:0000313" key="2">
    <source>
        <dbReference type="EMBL" id="KAK6175917.1"/>
    </source>
</evidence>
<keyword evidence="1" id="KW-1133">Transmembrane helix</keyword>
<comment type="caution">
    <text evidence="2">The sequence shown here is derived from an EMBL/GenBank/DDBJ whole genome shotgun (WGS) entry which is preliminary data.</text>
</comment>
<reference evidence="2 3" key="1">
    <citation type="submission" date="2024-01" db="EMBL/GenBank/DDBJ databases">
        <title>The genome of the rayed Mediterranean limpet Patella caerulea (Linnaeus, 1758).</title>
        <authorList>
            <person name="Anh-Thu Weber A."/>
            <person name="Halstead-Nussloch G."/>
        </authorList>
    </citation>
    <scope>NUCLEOTIDE SEQUENCE [LARGE SCALE GENOMIC DNA]</scope>
    <source>
        <strain evidence="2">AATW-2023a</strain>
        <tissue evidence="2">Whole specimen</tissue>
    </source>
</reference>
<sequence>MNKDEDICPDNTKLMADKLQSLGYLVNYKKSVFQPAQKIVFFGFIIDTVTFKVYLTDKKISKLSNFASKLLKKHPITARQLASFIGLIVNAFYAILEAPLHYRALE</sequence>
<keyword evidence="1" id="KW-0812">Transmembrane</keyword>
<name>A0AAN8PCL6_PATCE</name>